<dbReference type="InterPro" id="IPR007948">
    <property type="entry name" value="DUF736"/>
</dbReference>
<feature type="compositionally biased region" description="Polar residues" evidence="1">
    <location>
        <begin position="134"/>
        <end position="149"/>
    </location>
</feature>
<feature type="region of interest" description="Disordered" evidence="1">
    <location>
        <begin position="113"/>
        <end position="183"/>
    </location>
</feature>
<evidence type="ECO:0008006" key="3">
    <source>
        <dbReference type="Google" id="ProtNLM"/>
    </source>
</evidence>
<dbReference type="AlphaFoldDB" id="A0A160TRZ9"/>
<evidence type="ECO:0000256" key="1">
    <source>
        <dbReference type="SAM" id="MobiDB-lite"/>
    </source>
</evidence>
<reference evidence="2" key="1">
    <citation type="submission" date="2015-10" db="EMBL/GenBank/DDBJ databases">
        <authorList>
            <person name="Gilbert D.G."/>
        </authorList>
    </citation>
    <scope>NUCLEOTIDE SEQUENCE</scope>
</reference>
<accession>A0A160TRZ9</accession>
<organism evidence="2">
    <name type="scientific">hydrothermal vent metagenome</name>
    <dbReference type="NCBI Taxonomy" id="652676"/>
    <lineage>
        <taxon>unclassified sequences</taxon>
        <taxon>metagenomes</taxon>
        <taxon>ecological metagenomes</taxon>
    </lineage>
</organism>
<name>A0A160TRZ9_9ZZZZ</name>
<protein>
    <recommendedName>
        <fullName evidence="3">DUF736 domain-containing protein</fullName>
    </recommendedName>
</protein>
<dbReference type="EMBL" id="CZQE01000384">
    <property type="protein sequence ID" value="CUS46649.1"/>
    <property type="molecule type" value="Genomic_DNA"/>
</dbReference>
<proteinExistence type="predicted"/>
<gene>
    <name evidence="2" type="ORF">MGWOODY_Smn411</name>
</gene>
<evidence type="ECO:0000313" key="2">
    <source>
        <dbReference type="EMBL" id="CUS46649.1"/>
    </source>
</evidence>
<dbReference type="Pfam" id="PF05284">
    <property type="entry name" value="DUF736"/>
    <property type="match status" value="1"/>
</dbReference>
<sequence length="183" mass="19544">MNIGSIKQNDAGIFVGKIATLAIAMTIALREVHSANPKAPKYEVLALSASRAWVQVGALFELASNSTGEAFLNGKIEDPSLAAPLYVSAFRQEDGSYNVVWSRPTRRRDLASEMAPKADEGLPPLPGADETAGPATQGTEAGLGQSSASHAFGCEPQQEQQQEGGRRQRRQRAPEQAEEPETV</sequence>